<protein>
    <submittedName>
        <fullName evidence="3">BPTI/Kunitz inhibitor domain-containing protein</fullName>
    </submittedName>
</protein>
<proteinExistence type="predicted"/>
<gene>
    <name evidence="1" type="ORF">HPLM_LOCUS9704</name>
</gene>
<dbReference type="EMBL" id="UZAF01017125">
    <property type="protein sequence ID" value="VDO38185.1"/>
    <property type="molecule type" value="Genomic_DNA"/>
</dbReference>
<reference evidence="1 2" key="2">
    <citation type="submission" date="2018-11" db="EMBL/GenBank/DDBJ databases">
        <authorList>
            <consortium name="Pathogen Informatics"/>
        </authorList>
    </citation>
    <scope>NUCLEOTIDE SEQUENCE [LARGE SCALE GENOMIC DNA]</scope>
    <source>
        <strain evidence="1 2">MHpl1</strain>
    </source>
</reference>
<sequence length="94" mass="10819">ELFCERPPNFGKGTYDKKASTCTIEYNFYTDNVLDATDFCEAQHPYSLKDKNRKGQKTICVISRFSNSSCTIRLRSDATLFRVKIVCCLQSLQF</sequence>
<dbReference type="Proteomes" id="UP000268014">
    <property type="component" value="Unassembled WGS sequence"/>
</dbReference>
<keyword evidence="2" id="KW-1185">Reference proteome</keyword>
<accession>A0A0N4WG16</accession>
<evidence type="ECO:0000313" key="3">
    <source>
        <dbReference type="WBParaSite" id="HPLM_0000971201-mRNA-1"/>
    </source>
</evidence>
<reference evidence="3" key="1">
    <citation type="submission" date="2017-02" db="UniProtKB">
        <authorList>
            <consortium name="WormBaseParasite"/>
        </authorList>
    </citation>
    <scope>IDENTIFICATION</scope>
</reference>
<evidence type="ECO:0000313" key="1">
    <source>
        <dbReference type="EMBL" id="VDO38185.1"/>
    </source>
</evidence>
<dbReference type="AlphaFoldDB" id="A0A0N4WG16"/>
<name>A0A0N4WG16_HAEPC</name>
<dbReference type="WBParaSite" id="HPLM_0000971201-mRNA-1">
    <property type="protein sequence ID" value="HPLM_0000971201-mRNA-1"/>
    <property type="gene ID" value="HPLM_0000971201"/>
</dbReference>
<organism evidence="3">
    <name type="scientific">Haemonchus placei</name>
    <name type="common">Barber's pole worm</name>
    <dbReference type="NCBI Taxonomy" id="6290"/>
    <lineage>
        <taxon>Eukaryota</taxon>
        <taxon>Metazoa</taxon>
        <taxon>Ecdysozoa</taxon>
        <taxon>Nematoda</taxon>
        <taxon>Chromadorea</taxon>
        <taxon>Rhabditida</taxon>
        <taxon>Rhabditina</taxon>
        <taxon>Rhabditomorpha</taxon>
        <taxon>Strongyloidea</taxon>
        <taxon>Trichostrongylidae</taxon>
        <taxon>Haemonchus</taxon>
    </lineage>
</organism>
<evidence type="ECO:0000313" key="2">
    <source>
        <dbReference type="Proteomes" id="UP000268014"/>
    </source>
</evidence>